<feature type="repeat" description="ANK" evidence="3">
    <location>
        <begin position="810"/>
        <end position="834"/>
    </location>
</feature>
<feature type="region of interest" description="Disordered" evidence="4">
    <location>
        <begin position="1617"/>
        <end position="1716"/>
    </location>
</feature>
<feature type="repeat" description="ANK" evidence="3">
    <location>
        <begin position="777"/>
        <end position="809"/>
    </location>
</feature>
<keyword evidence="1" id="KW-0677">Repeat</keyword>
<dbReference type="PROSITE" id="PS50088">
    <property type="entry name" value="ANK_REPEAT"/>
    <property type="match status" value="15"/>
</dbReference>
<dbReference type="InterPro" id="IPR000488">
    <property type="entry name" value="Death_dom"/>
</dbReference>
<feature type="repeat" description="ANK" evidence="3">
    <location>
        <begin position="551"/>
        <end position="573"/>
    </location>
</feature>
<feature type="repeat" description="ANK" evidence="3">
    <location>
        <begin position="200"/>
        <end position="232"/>
    </location>
</feature>
<feature type="compositionally biased region" description="Polar residues" evidence="4">
    <location>
        <begin position="1700"/>
        <end position="1716"/>
    </location>
</feature>
<evidence type="ECO:0000256" key="1">
    <source>
        <dbReference type="ARBA" id="ARBA00022737"/>
    </source>
</evidence>
<dbReference type="Gene3D" id="1.25.40.20">
    <property type="entry name" value="Ankyrin repeat-containing domain"/>
    <property type="match status" value="6"/>
</dbReference>
<dbReference type="PRINTS" id="PR01415">
    <property type="entry name" value="ANKYRIN"/>
</dbReference>
<evidence type="ECO:0000256" key="4">
    <source>
        <dbReference type="SAM" id="MobiDB-lite"/>
    </source>
</evidence>
<keyword evidence="2 3" id="KW-0040">ANK repeat</keyword>
<feature type="repeat" description="ANK" evidence="3">
    <location>
        <begin position="39"/>
        <end position="71"/>
    </location>
</feature>
<dbReference type="Gene3D" id="3.40.50.300">
    <property type="entry name" value="P-loop containing nucleotide triphosphate hydrolases"/>
    <property type="match status" value="1"/>
</dbReference>
<proteinExistence type="predicted"/>
<accession>A0AAN0JKL7</accession>
<dbReference type="SUPFAM" id="SSF52540">
    <property type="entry name" value="P-loop containing nucleoside triphosphate hydrolases"/>
    <property type="match status" value="1"/>
</dbReference>
<feature type="repeat" description="ANK" evidence="3">
    <location>
        <begin position="338"/>
        <end position="370"/>
    </location>
</feature>
<dbReference type="CDD" id="cd01670">
    <property type="entry name" value="Death"/>
    <property type="match status" value="1"/>
</dbReference>
<feature type="repeat" description="ANK" evidence="3">
    <location>
        <begin position="301"/>
        <end position="335"/>
    </location>
</feature>
<dbReference type="RefSeq" id="XP_019857253.1">
    <property type="nucleotide sequence ID" value="XM_020001694.1"/>
</dbReference>
<feature type="repeat" description="ANK" evidence="3">
    <location>
        <begin position="619"/>
        <end position="651"/>
    </location>
</feature>
<feature type="repeat" description="ANK" evidence="3">
    <location>
        <begin position="394"/>
        <end position="426"/>
    </location>
</feature>
<dbReference type="Pfam" id="PF00023">
    <property type="entry name" value="Ank"/>
    <property type="match status" value="1"/>
</dbReference>
<name>A0AAN0JKL7_AMPQE</name>
<evidence type="ECO:0000259" key="5">
    <source>
        <dbReference type="PROSITE" id="PS50017"/>
    </source>
</evidence>
<feature type="repeat" description="ANK" evidence="3">
    <location>
        <begin position="428"/>
        <end position="460"/>
    </location>
</feature>
<feature type="domain" description="Death" evidence="5">
    <location>
        <begin position="1800"/>
        <end position="1864"/>
    </location>
</feature>
<feature type="compositionally biased region" description="Low complexity" evidence="4">
    <location>
        <begin position="1684"/>
        <end position="1699"/>
    </location>
</feature>
<dbReference type="EnsemblMetazoa" id="XM_020001694.1">
    <property type="protein sequence ID" value="XP_019857253.1"/>
    <property type="gene ID" value="LOC109585572"/>
</dbReference>
<dbReference type="InterPro" id="IPR011029">
    <property type="entry name" value="DEATH-like_dom_sf"/>
</dbReference>
<dbReference type="PROSITE" id="PS50017">
    <property type="entry name" value="DEATH_DOMAIN"/>
    <property type="match status" value="1"/>
</dbReference>
<evidence type="ECO:0000256" key="3">
    <source>
        <dbReference type="PROSITE-ProRule" id="PRU00023"/>
    </source>
</evidence>
<dbReference type="Pfam" id="PF00531">
    <property type="entry name" value="Death"/>
    <property type="match status" value="1"/>
</dbReference>
<feature type="compositionally biased region" description="Acidic residues" evidence="4">
    <location>
        <begin position="1617"/>
        <end position="1630"/>
    </location>
</feature>
<dbReference type="PANTHER" id="PTHR24198">
    <property type="entry name" value="ANKYRIN REPEAT AND PROTEIN KINASE DOMAIN-CONTAINING PROTEIN"/>
    <property type="match status" value="1"/>
</dbReference>
<dbReference type="Pfam" id="PF12796">
    <property type="entry name" value="Ank_2"/>
    <property type="match status" value="6"/>
</dbReference>
<evidence type="ECO:0000313" key="6">
    <source>
        <dbReference type="EnsemblMetazoa" id="XP_019857253.1"/>
    </source>
</evidence>
<dbReference type="InterPro" id="IPR002110">
    <property type="entry name" value="Ankyrin_rpt"/>
</dbReference>
<evidence type="ECO:0000256" key="2">
    <source>
        <dbReference type="ARBA" id="ARBA00023043"/>
    </source>
</evidence>
<dbReference type="PANTHER" id="PTHR24198:SF165">
    <property type="entry name" value="ANKYRIN REPEAT-CONTAINING PROTEIN-RELATED"/>
    <property type="match status" value="1"/>
</dbReference>
<feature type="repeat" description="ANK" evidence="3">
    <location>
        <begin position="519"/>
        <end position="540"/>
    </location>
</feature>
<feature type="repeat" description="ANK" evidence="3">
    <location>
        <begin position="167"/>
        <end position="199"/>
    </location>
</feature>
<dbReference type="GeneID" id="109585572"/>
<dbReference type="Pfam" id="PF13637">
    <property type="entry name" value="Ank_4"/>
    <property type="match status" value="1"/>
</dbReference>
<evidence type="ECO:0000313" key="7">
    <source>
        <dbReference type="Proteomes" id="UP000007879"/>
    </source>
</evidence>
<dbReference type="Gene3D" id="1.10.533.10">
    <property type="entry name" value="Death Domain, Fas"/>
    <property type="match status" value="1"/>
</dbReference>
<sequence>MTPLNYIAEAQSWDFLDSLNAGKESSLINLSDVLQYSKYESTAILHAVHKNEEQAVKRLISTGADVDSKDKYTGRTPLHIAAADNNFKMANLLLSFKANPNSKDKSGAHPLNMSYMARGTEVYNLIELAGGVFNFGHLLLDTSDLNDITRMKTCLDNGAKIDYYDKDKRTALHYAVLNNHFDSVLFLIDNGCNIDCQDRGLFTAVHFAEINGYHKILETLISNDADLNLKTELKEKTALHYAVESSDIKSFELLINSQEINVNEKDWKSMTPLHFAAQLGCADMVRRLLDKNADVNCRNKFDLTPLHFVCNSKDSHKDVFKLLIEAGADPHLRELRYPNHTPLHKAAIRGHYEIISIILTKATKALKINDRFEIVIWKIWKLPLFDKIRLEFYERKTALHLAAENGHAKAVEVLLDHNASIDIVESENFQSALHLAAENGHKSVVNVLLEKGANLRMKDIHNMIPFHYAIKYHKKDRELIELLKIDKFNWNIFDNEKYGEIHDAGITSNKADIEKTDEWGRTVFHYAAKNGHLSAVQYLLTVSDPEKEDICGYTPLYFAVSNGHSKIVSCLLKSSRVNKDKLYGYFEQTSLYIAAKNGFIDIVKHLLHSKANFNIRDTCKRTPLHIAAEKGYEEIVQLLLKKGASILVKDCASYIVNNGNPKKVMLTSYTPCHYGIESGNARIVELLLQGSTPQLFDITLLRVQAYKLQKSWYAAISNAVCKGHAEVIALLIQRGAFDVMPREYITLLKHAVLYTQKKVINLLLSHINKKCIQIDMEGRSPMHVAAEHGLIDIAELLRKHKISVDDADKDGLRPLHYACRASQVEMVDYLLRNGGIEDPMKVSKEGLSPLDVIAVESTARTKLLQLFRPYVDSCTDYPIETYAKVFMCGYSIAGKSSLSQALIDRSKKPLGYKFSPLEVVKDVTPFTVGIDLHTISSPEIGNIVLHDFAGHTEFYSSHAGILENLMLHSPGVFVIIADLTKPRSKVQSELFYWLNFIENACAKLLKPSQVILVGSRADKCPNHGLEFKADMNDIVEEAVVKQVFKGYCALECHKPGGIGMKDFVSILATSCKEVVDQSDGISYYCHFLYSLLKDLNEVAITFENLLINIKENSEVTIPDDPAFVSNTLLTLSDKGLILYLKSNDPSTSWIVVNKVKLLHEVVGILFAPASIERVHRDIASNIGIAEFSQLERLFESQNLDPHMLKGFLIALEFCQVIDSDVFDSSYDYSEELLFFPALIAEKQPAELKKAPSRGWYLKCTNPHKFFTARFLHILILRLALFHVSSGKKSEELDRCCTVWKDGIHWISHNIEVLVQVSLDDRCITVLISDKDSLIAQKMFASVISEIHSLMNRLSPCATKEYIINPSQLKVVSSLKKEDLSLFLLQNIAQAMILRQQVSDEGGQYDRSIDIILDSFEPYLSIPPFVTQELFNAELSNNKIHQSRLDCLLLVCPDIMKGADFNSYKEVRDHIQSFSIFTGHNVVNLALSCDTATSKEKKQLSDLLTKPLSFEFKERKPLKQEMLKLLSGEISSNELYTFGSYLNLPSDFMNSLTQSDAFSNQKNLAQVVEMWLSKSNINCTWNKVIEALDNLNNGRAINKIKAFLGENAAKGLNCTEIGDETQDETDDESQDETDRSKSPETQSKSATSVPLVALTSTPMPSTSKADSVCTDEPSMPFPNDISVINTGTSGSNTSTPHSSPQKGTTTSVDIDSSCKDNTSSRRAASYSQFHSVANNTFVAHDSSSLQQQHIYTMIVVSIHVITFLNGLFANPWHHSSMSSNTSRVSNGVLMKCSSHLGQLPKLAGYLGIPDSCLQQIQNDFTDPDIQGYRLLKKWKELYPNSSLADLIEVFQYLGLNEAVKVLEEN</sequence>
<reference evidence="6" key="2">
    <citation type="submission" date="2024-06" db="UniProtKB">
        <authorList>
            <consortium name="EnsemblMetazoa"/>
        </authorList>
    </citation>
    <scope>IDENTIFICATION</scope>
</reference>
<dbReference type="Proteomes" id="UP000007879">
    <property type="component" value="Unassembled WGS sequence"/>
</dbReference>
<feature type="compositionally biased region" description="Polar residues" evidence="4">
    <location>
        <begin position="1638"/>
        <end position="1664"/>
    </location>
</feature>
<protein>
    <recommendedName>
        <fullName evidence="5">Death domain-containing protein</fullName>
    </recommendedName>
</protein>
<feature type="repeat" description="ANK" evidence="3">
    <location>
        <begin position="268"/>
        <end position="300"/>
    </location>
</feature>
<feature type="repeat" description="ANK" evidence="3">
    <location>
        <begin position="586"/>
        <end position="618"/>
    </location>
</feature>
<feature type="repeat" description="ANK" evidence="3">
    <location>
        <begin position="73"/>
        <end position="105"/>
    </location>
</feature>
<reference evidence="7" key="1">
    <citation type="journal article" date="2010" name="Nature">
        <title>The Amphimedon queenslandica genome and the evolution of animal complexity.</title>
        <authorList>
            <person name="Srivastava M."/>
            <person name="Simakov O."/>
            <person name="Chapman J."/>
            <person name="Fahey B."/>
            <person name="Gauthier M.E."/>
            <person name="Mitros T."/>
            <person name="Richards G.S."/>
            <person name="Conaco C."/>
            <person name="Dacre M."/>
            <person name="Hellsten U."/>
            <person name="Larroux C."/>
            <person name="Putnam N.H."/>
            <person name="Stanke M."/>
            <person name="Adamska M."/>
            <person name="Darling A."/>
            <person name="Degnan S.M."/>
            <person name="Oakley T.H."/>
            <person name="Plachetzki D.C."/>
            <person name="Zhai Y."/>
            <person name="Adamski M."/>
            <person name="Calcino A."/>
            <person name="Cummins S.F."/>
            <person name="Goodstein D.M."/>
            <person name="Harris C."/>
            <person name="Jackson D.J."/>
            <person name="Leys S.P."/>
            <person name="Shu S."/>
            <person name="Woodcroft B.J."/>
            <person name="Vervoort M."/>
            <person name="Kosik K.S."/>
            <person name="Manning G."/>
            <person name="Degnan B.M."/>
            <person name="Rokhsar D.S."/>
        </authorList>
    </citation>
    <scope>NUCLEOTIDE SEQUENCE [LARGE SCALE GENOMIC DNA]</scope>
</reference>
<dbReference type="PROSITE" id="PS50297">
    <property type="entry name" value="ANK_REP_REGION"/>
    <property type="match status" value="11"/>
</dbReference>
<dbReference type="SMART" id="SM00248">
    <property type="entry name" value="ANK"/>
    <property type="match status" value="20"/>
</dbReference>
<dbReference type="SUPFAM" id="SSF48403">
    <property type="entry name" value="Ankyrin repeat"/>
    <property type="match status" value="3"/>
</dbReference>
<dbReference type="GO" id="GO:0007165">
    <property type="term" value="P:signal transduction"/>
    <property type="evidence" value="ECO:0007669"/>
    <property type="project" value="InterPro"/>
</dbReference>
<dbReference type="InterPro" id="IPR036770">
    <property type="entry name" value="Ankyrin_rpt-contain_sf"/>
</dbReference>
<organism evidence="6 7">
    <name type="scientific">Amphimedon queenslandica</name>
    <name type="common">Sponge</name>
    <dbReference type="NCBI Taxonomy" id="400682"/>
    <lineage>
        <taxon>Eukaryota</taxon>
        <taxon>Metazoa</taxon>
        <taxon>Porifera</taxon>
        <taxon>Demospongiae</taxon>
        <taxon>Heteroscleromorpha</taxon>
        <taxon>Haplosclerida</taxon>
        <taxon>Niphatidae</taxon>
        <taxon>Amphimedon</taxon>
    </lineage>
</organism>
<dbReference type="KEGG" id="aqu:109585572"/>
<dbReference type="InterPro" id="IPR027417">
    <property type="entry name" value="P-loop_NTPase"/>
</dbReference>
<keyword evidence="7" id="KW-1185">Reference proteome</keyword>